<name>G3H9E0_CRIGR</name>
<dbReference type="AlphaFoldDB" id="G3H9E0"/>
<sequence length="67" mass="7333">MKTYMLYSSLANNLLLGGVVGSLSKEHIQFQESLFWDGSTILKQQSANSTNKGSCMQAFISFALLSP</sequence>
<organism evidence="1 2">
    <name type="scientific">Cricetulus griseus</name>
    <name type="common">Chinese hamster</name>
    <name type="synonym">Cricetulus barabensis griseus</name>
    <dbReference type="NCBI Taxonomy" id="10029"/>
    <lineage>
        <taxon>Eukaryota</taxon>
        <taxon>Metazoa</taxon>
        <taxon>Chordata</taxon>
        <taxon>Craniata</taxon>
        <taxon>Vertebrata</taxon>
        <taxon>Euteleostomi</taxon>
        <taxon>Mammalia</taxon>
        <taxon>Eutheria</taxon>
        <taxon>Euarchontoglires</taxon>
        <taxon>Glires</taxon>
        <taxon>Rodentia</taxon>
        <taxon>Myomorpha</taxon>
        <taxon>Muroidea</taxon>
        <taxon>Cricetidae</taxon>
        <taxon>Cricetinae</taxon>
        <taxon>Cricetulus</taxon>
    </lineage>
</organism>
<accession>G3H9E0</accession>
<evidence type="ECO:0000313" key="1">
    <source>
        <dbReference type="EMBL" id="EGV94929.1"/>
    </source>
</evidence>
<reference evidence="2" key="1">
    <citation type="journal article" date="2011" name="Nat. Biotechnol.">
        <title>The genomic sequence of the Chinese hamster ovary (CHO)-K1 cell line.</title>
        <authorList>
            <person name="Xu X."/>
            <person name="Nagarajan H."/>
            <person name="Lewis N.E."/>
            <person name="Pan S."/>
            <person name="Cai Z."/>
            <person name="Liu X."/>
            <person name="Chen W."/>
            <person name="Xie M."/>
            <person name="Wang W."/>
            <person name="Hammond S."/>
            <person name="Andersen M.R."/>
            <person name="Neff N."/>
            <person name="Passarelli B."/>
            <person name="Koh W."/>
            <person name="Fan H.C."/>
            <person name="Wang J."/>
            <person name="Gui Y."/>
            <person name="Lee K.H."/>
            <person name="Betenbaugh M.J."/>
            <person name="Quake S.R."/>
            <person name="Famili I."/>
            <person name="Palsson B.O."/>
            <person name="Wang J."/>
        </authorList>
    </citation>
    <scope>NUCLEOTIDE SEQUENCE [LARGE SCALE GENOMIC DNA]</scope>
    <source>
        <strain evidence="2">CHO K1 cell line</strain>
    </source>
</reference>
<gene>
    <name evidence="1" type="ORF">I79_007008</name>
</gene>
<dbReference type="Proteomes" id="UP000001075">
    <property type="component" value="Unassembled WGS sequence"/>
</dbReference>
<protein>
    <submittedName>
        <fullName evidence="1">Uncharacterized protein</fullName>
    </submittedName>
</protein>
<dbReference type="EMBL" id="JH000227">
    <property type="protein sequence ID" value="EGV94929.1"/>
    <property type="molecule type" value="Genomic_DNA"/>
</dbReference>
<dbReference type="InParanoid" id="G3H9E0"/>
<evidence type="ECO:0000313" key="2">
    <source>
        <dbReference type="Proteomes" id="UP000001075"/>
    </source>
</evidence>
<proteinExistence type="predicted"/>